<protein>
    <recommendedName>
        <fullName evidence="3">SIR2-like domain-containing protein</fullName>
    </recommendedName>
</protein>
<evidence type="ECO:0008006" key="3">
    <source>
        <dbReference type="Google" id="ProtNLM"/>
    </source>
</evidence>
<dbReference type="Proteomes" id="UP000182703">
    <property type="component" value="Chromosome"/>
</dbReference>
<reference evidence="1 2" key="1">
    <citation type="submission" date="2016-11" db="EMBL/GenBank/DDBJ databases">
        <title>Complete genome sequence of the aerobically denitrifying bacterium Chelatococcus daeguensis TAD1.</title>
        <authorList>
            <person name="Yang Y."/>
            <person name="Huang S."/>
            <person name="Lin E."/>
        </authorList>
    </citation>
    <scope>NUCLEOTIDE SEQUENCE [LARGE SCALE GENOMIC DNA]</scope>
    <source>
        <strain evidence="1 2">TAD1</strain>
    </source>
</reference>
<gene>
    <name evidence="1" type="ORF">BOQ54_04650</name>
</gene>
<dbReference type="EMBL" id="CP018095">
    <property type="protein sequence ID" value="APF36698.1"/>
    <property type="molecule type" value="Genomic_DNA"/>
</dbReference>
<name>A0AAC9NY36_9HYPH</name>
<organism evidence="1 2">
    <name type="scientific">Chelatococcus daeguensis</name>
    <dbReference type="NCBI Taxonomy" id="444444"/>
    <lineage>
        <taxon>Bacteria</taxon>
        <taxon>Pseudomonadati</taxon>
        <taxon>Pseudomonadota</taxon>
        <taxon>Alphaproteobacteria</taxon>
        <taxon>Hyphomicrobiales</taxon>
        <taxon>Chelatococcaceae</taxon>
        <taxon>Chelatococcus</taxon>
    </lineage>
</organism>
<sequence length="473" mass="53020">MSDQSKYQLLSPVSAGESEDLLEGKPSEEALRRVQALLADWLRMENVIVLTAAGCSVGAGGRLMAGPRTNNLECLVLDAVEKCTLPPKAASILRHRKASWPAEENGGPFGFEDWLSYLFNASGLTTPDSSPVEAVIWKGDVPEGSKPPLTLADSDLTELRKLIEKAIFAECALQIDRGELSGTSDGQSSGHIPFLAKLIARDTNLGRTHLFTLNYDTLFEQAMEELGIQYFDGFSGRASSRFDPAVYGLDIYYPGDVSEGRVRRFDKFLQYYKLHGSLHWYVGDDGMYRARHRDLSFAGDYRKLSAEEKAAKLKSEEFSTVNSFGILPTSQKFIQTLDMPYAHLFRLFHARLNQPQTFLLVVGYGFGDEHVTRIIETALMNPSLVMLVVEPNPQSAIVERVRRYQNLGQRAFVLTERLGVGAKCSYKLATFADFAQNIMPDVKWLDDYKRLRSYEEQIRKTEDKKPDAPESTL</sequence>
<dbReference type="Pfam" id="PF13289">
    <property type="entry name" value="SIR2_2"/>
    <property type="match status" value="1"/>
</dbReference>
<accession>A0AAC9NY36</accession>
<dbReference type="AlphaFoldDB" id="A0AAC9NY36"/>
<evidence type="ECO:0000313" key="2">
    <source>
        <dbReference type="Proteomes" id="UP000182703"/>
    </source>
</evidence>
<proteinExistence type="predicted"/>
<keyword evidence="2" id="KW-1185">Reference proteome</keyword>
<dbReference type="KEGG" id="cdq:BOQ54_04650"/>
<evidence type="ECO:0000313" key="1">
    <source>
        <dbReference type="EMBL" id="APF36698.1"/>
    </source>
</evidence>
<dbReference type="RefSeq" id="WP_071923377.1">
    <property type="nucleotide sequence ID" value="NZ_CP018095.1"/>
</dbReference>